<sequence>MNSTLVFFIILCITSIGFSLADNHNLQDACPTDMTAKEAVFINGFPCKNPSSIAAADFKTSNLKQEGDTDNFLLSSQNPGVVSISGAIFETDKEFKDRITRRLISAGATNMSNLSKIHIQ</sequence>
<feature type="chain" id="PRO_5025693047" evidence="1">
    <location>
        <begin position="22"/>
        <end position="120"/>
    </location>
</feature>
<dbReference type="Gene3D" id="2.60.120.10">
    <property type="entry name" value="Jelly Rolls"/>
    <property type="match status" value="1"/>
</dbReference>
<dbReference type="AlphaFoldDB" id="A0A6A3BTG8"/>
<organism evidence="2">
    <name type="scientific">Hibiscus syriacus</name>
    <name type="common">Rose of Sharon</name>
    <dbReference type="NCBI Taxonomy" id="106335"/>
    <lineage>
        <taxon>Eukaryota</taxon>
        <taxon>Viridiplantae</taxon>
        <taxon>Streptophyta</taxon>
        <taxon>Embryophyta</taxon>
        <taxon>Tracheophyta</taxon>
        <taxon>Spermatophyta</taxon>
        <taxon>Magnoliopsida</taxon>
        <taxon>eudicotyledons</taxon>
        <taxon>Gunneridae</taxon>
        <taxon>Pentapetalae</taxon>
        <taxon>rosids</taxon>
        <taxon>malvids</taxon>
        <taxon>Malvales</taxon>
        <taxon>Malvaceae</taxon>
        <taxon>Malvoideae</taxon>
        <taxon>Hibiscus</taxon>
    </lineage>
</organism>
<dbReference type="InterPro" id="IPR014710">
    <property type="entry name" value="RmlC-like_jellyroll"/>
</dbReference>
<evidence type="ECO:0000313" key="2">
    <source>
        <dbReference type="EMBL" id="KAE8720200.1"/>
    </source>
</evidence>
<gene>
    <name evidence="2" type="ORF">F3Y22_tig00109906pilonHSYRG00041</name>
</gene>
<feature type="signal peptide" evidence="1">
    <location>
        <begin position="1"/>
        <end position="21"/>
    </location>
</feature>
<keyword evidence="1" id="KW-0732">Signal</keyword>
<reference evidence="2" key="1">
    <citation type="submission" date="2019-09" db="EMBL/GenBank/DDBJ databases">
        <title>Draft genome information of white flower Hibiscus syriacus.</title>
        <authorList>
            <person name="Kim Y.-M."/>
        </authorList>
    </citation>
    <scope>NUCLEOTIDE SEQUENCE [LARGE SCALE GENOMIC DNA]</scope>
    <source>
        <strain evidence="2">YM2019G1</strain>
        <tissue evidence="2">Leaf</tissue>
    </source>
</reference>
<comment type="caution">
    <text evidence="2">The sequence shown here is derived from an EMBL/GenBank/DDBJ whole genome shotgun (WGS) entry which is preliminary data.</text>
</comment>
<dbReference type="PANTHER" id="PTHR31238">
    <property type="entry name" value="GERMIN-LIKE PROTEIN SUBFAMILY 3 MEMBER 3"/>
    <property type="match status" value="1"/>
</dbReference>
<name>A0A6A3BTG8_HIBSY</name>
<proteinExistence type="predicted"/>
<dbReference type="EMBL" id="VEPZ02000773">
    <property type="protein sequence ID" value="KAE8720200.1"/>
    <property type="molecule type" value="Genomic_DNA"/>
</dbReference>
<protein>
    <submittedName>
        <fullName evidence="2">Uncharacterized protein</fullName>
    </submittedName>
</protein>
<accession>A0A6A3BTG8</accession>
<evidence type="ECO:0000256" key="1">
    <source>
        <dbReference type="SAM" id="SignalP"/>
    </source>
</evidence>